<evidence type="ECO:0000256" key="1">
    <source>
        <dbReference type="ARBA" id="ARBA00022490"/>
    </source>
</evidence>
<dbReference type="HAMAP" id="MF_00014">
    <property type="entry name" value="Ribosome_mat_RimM"/>
    <property type="match status" value="1"/>
</dbReference>
<dbReference type="SUPFAM" id="SSF50346">
    <property type="entry name" value="PRC-barrel domain"/>
    <property type="match status" value="1"/>
</dbReference>
<dbReference type="PANTHER" id="PTHR33692:SF1">
    <property type="entry name" value="RIBOSOME MATURATION FACTOR RIMM"/>
    <property type="match status" value="1"/>
</dbReference>
<evidence type="ECO:0000259" key="7">
    <source>
        <dbReference type="Pfam" id="PF24986"/>
    </source>
</evidence>
<gene>
    <name evidence="5 8" type="primary">rimM</name>
    <name evidence="8" type="ORF">WMO26_05475</name>
</gene>
<dbReference type="NCBIfam" id="TIGR02273">
    <property type="entry name" value="16S_RimM"/>
    <property type="match status" value="1"/>
</dbReference>
<evidence type="ECO:0000259" key="6">
    <source>
        <dbReference type="Pfam" id="PF01782"/>
    </source>
</evidence>
<dbReference type="SUPFAM" id="SSF50447">
    <property type="entry name" value="Translation proteins"/>
    <property type="match status" value="1"/>
</dbReference>
<accession>A0ABV1DZ07</accession>
<evidence type="ECO:0000256" key="2">
    <source>
        <dbReference type="ARBA" id="ARBA00022517"/>
    </source>
</evidence>
<evidence type="ECO:0000256" key="4">
    <source>
        <dbReference type="ARBA" id="ARBA00023186"/>
    </source>
</evidence>
<keyword evidence="9" id="KW-1185">Reference proteome</keyword>
<feature type="domain" description="Ribosome maturation factor RimM PRC barrel" evidence="7">
    <location>
        <begin position="98"/>
        <end position="159"/>
    </location>
</feature>
<dbReference type="RefSeq" id="WP_349218731.1">
    <property type="nucleotide sequence ID" value="NZ_JBBMFD010000006.1"/>
</dbReference>
<sequence>MKKRYLEVGKVTGTHGIRGELRVQPWANGPDFLCGFDTLYFKKGEEPVTVESARPHKTMVLLKLKGIDGIEAAQTLRDRVLYIDRADVTLAPGEYFIQDLQGLQVQDADTGETYGELSDVSRTGANDVYHVKTTQGEVLIPAIPDVIVETDIEGGIMKIRPIKGLFDDAH</sequence>
<organism evidence="8 9">
    <name type="scientific">Solibaculum intestinale</name>
    <dbReference type="NCBI Taxonomy" id="3133165"/>
    <lineage>
        <taxon>Bacteria</taxon>
        <taxon>Bacillati</taxon>
        <taxon>Bacillota</taxon>
        <taxon>Clostridia</taxon>
        <taxon>Eubacteriales</taxon>
        <taxon>Oscillospiraceae</taxon>
        <taxon>Solibaculum</taxon>
    </lineage>
</organism>
<evidence type="ECO:0000256" key="3">
    <source>
        <dbReference type="ARBA" id="ARBA00022552"/>
    </source>
</evidence>
<keyword evidence="4 5" id="KW-0143">Chaperone</keyword>
<keyword evidence="3 5" id="KW-0698">rRNA processing</keyword>
<dbReference type="InterPro" id="IPR002676">
    <property type="entry name" value="RimM_N"/>
</dbReference>
<comment type="caution">
    <text evidence="8">The sequence shown here is derived from an EMBL/GenBank/DDBJ whole genome shotgun (WGS) entry which is preliminary data.</text>
</comment>
<name>A0ABV1DZ07_9FIRM</name>
<comment type="similarity">
    <text evidence="5">Belongs to the RimM family.</text>
</comment>
<evidence type="ECO:0000313" key="9">
    <source>
        <dbReference type="Proteomes" id="UP001489509"/>
    </source>
</evidence>
<dbReference type="Gene3D" id="2.30.30.240">
    <property type="entry name" value="PRC-barrel domain"/>
    <property type="match status" value="1"/>
</dbReference>
<comment type="subunit">
    <text evidence="5">Binds ribosomal protein uS19.</text>
</comment>
<reference evidence="8 9" key="1">
    <citation type="submission" date="2024-03" db="EMBL/GenBank/DDBJ databases">
        <title>Human intestinal bacterial collection.</title>
        <authorList>
            <person name="Pauvert C."/>
            <person name="Hitch T.C.A."/>
            <person name="Clavel T."/>
        </authorList>
    </citation>
    <scope>NUCLEOTIDE SEQUENCE [LARGE SCALE GENOMIC DNA]</scope>
    <source>
        <strain evidence="8 9">CLA-JM-H44</strain>
    </source>
</reference>
<protein>
    <recommendedName>
        <fullName evidence="5">Ribosome maturation factor RimM</fullName>
    </recommendedName>
</protein>
<dbReference type="Pfam" id="PF24986">
    <property type="entry name" value="PRC_RimM"/>
    <property type="match status" value="1"/>
</dbReference>
<dbReference type="PANTHER" id="PTHR33692">
    <property type="entry name" value="RIBOSOME MATURATION FACTOR RIMM"/>
    <property type="match status" value="1"/>
</dbReference>
<evidence type="ECO:0000256" key="5">
    <source>
        <dbReference type="HAMAP-Rule" id="MF_00014"/>
    </source>
</evidence>
<dbReference type="InterPro" id="IPR011961">
    <property type="entry name" value="RimM"/>
</dbReference>
<dbReference type="EMBL" id="JBBMFD010000006">
    <property type="protein sequence ID" value="MEQ2440275.1"/>
    <property type="molecule type" value="Genomic_DNA"/>
</dbReference>
<feature type="domain" description="RimM N-terminal" evidence="6">
    <location>
        <begin position="8"/>
        <end position="86"/>
    </location>
</feature>
<comment type="subcellular location">
    <subcellularLocation>
        <location evidence="5">Cytoplasm</location>
    </subcellularLocation>
</comment>
<comment type="function">
    <text evidence="5">An accessory protein needed during the final step in the assembly of 30S ribosomal subunit, possibly for assembly of the head region. Essential for efficient processing of 16S rRNA. May be needed both before and after RbfA during the maturation of 16S rRNA. It has affinity for free ribosomal 30S subunits but not for 70S ribosomes.</text>
</comment>
<dbReference type="Pfam" id="PF01782">
    <property type="entry name" value="RimM"/>
    <property type="match status" value="1"/>
</dbReference>
<evidence type="ECO:0000313" key="8">
    <source>
        <dbReference type="EMBL" id="MEQ2440275.1"/>
    </source>
</evidence>
<keyword evidence="2 5" id="KW-0690">Ribosome biogenesis</keyword>
<dbReference type="InterPro" id="IPR009000">
    <property type="entry name" value="Transl_B-barrel_sf"/>
</dbReference>
<dbReference type="Proteomes" id="UP001489509">
    <property type="component" value="Unassembled WGS sequence"/>
</dbReference>
<dbReference type="Gene3D" id="2.40.30.60">
    <property type="entry name" value="RimM"/>
    <property type="match status" value="1"/>
</dbReference>
<dbReference type="InterPro" id="IPR036976">
    <property type="entry name" value="RimM_N_sf"/>
</dbReference>
<dbReference type="InterPro" id="IPR056792">
    <property type="entry name" value="PRC_RimM"/>
</dbReference>
<dbReference type="InterPro" id="IPR011033">
    <property type="entry name" value="PRC_barrel-like_sf"/>
</dbReference>
<keyword evidence="1 5" id="KW-0963">Cytoplasm</keyword>
<proteinExistence type="inferred from homology"/>
<comment type="domain">
    <text evidence="5">The PRC barrel domain binds ribosomal protein uS19.</text>
</comment>